<dbReference type="EMBL" id="JANBOI010000063">
    <property type="protein sequence ID" value="KAJ1734650.1"/>
    <property type="molecule type" value="Genomic_DNA"/>
</dbReference>
<accession>A0A9W7YHP1</accession>
<evidence type="ECO:0000256" key="1">
    <source>
        <dbReference type="SAM" id="MobiDB-lite"/>
    </source>
</evidence>
<dbReference type="AlphaFoldDB" id="A0A9W7YHP1"/>
<organism evidence="2 3">
    <name type="scientific">Coemansia biformis</name>
    <dbReference type="NCBI Taxonomy" id="1286918"/>
    <lineage>
        <taxon>Eukaryota</taxon>
        <taxon>Fungi</taxon>
        <taxon>Fungi incertae sedis</taxon>
        <taxon>Zoopagomycota</taxon>
        <taxon>Kickxellomycotina</taxon>
        <taxon>Kickxellomycetes</taxon>
        <taxon>Kickxellales</taxon>
        <taxon>Kickxellaceae</taxon>
        <taxon>Coemansia</taxon>
    </lineage>
</organism>
<dbReference type="SUPFAM" id="SSF50494">
    <property type="entry name" value="Trypsin-like serine proteases"/>
    <property type="match status" value="1"/>
</dbReference>
<feature type="non-terminal residue" evidence="2">
    <location>
        <position position="1"/>
    </location>
</feature>
<reference evidence="2" key="1">
    <citation type="submission" date="2022-07" db="EMBL/GenBank/DDBJ databases">
        <title>Phylogenomic reconstructions and comparative analyses of Kickxellomycotina fungi.</title>
        <authorList>
            <person name="Reynolds N.K."/>
            <person name="Stajich J.E."/>
            <person name="Barry K."/>
            <person name="Grigoriev I.V."/>
            <person name="Crous P."/>
            <person name="Smith M.E."/>
        </authorList>
    </citation>
    <scope>NUCLEOTIDE SEQUENCE</scope>
    <source>
        <strain evidence="2">BCRC 34381</strain>
    </source>
</reference>
<dbReference type="InterPro" id="IPR043504">
    <property type="entry name" value="Peptidase_S1_PA_chymotrypsin"/>
</dbReference>
<name>A0A9W7YHP1_9FUNG</name>
<gene>
    <name evidence="2" type="ORF">LPJ61_000955</name>
</gene>
<dbReference type="OrthoDB" id="5565075at2759"/>
<proteinExistence type="predicted"/>
<dbReference type="Gene3D" id="2.40.10.10">
    <property type="entry name" value="Trypsin-like serine proteases"/>
    <property type="match status" value="1"/>
</dbReference>
<feature type="region of interest" description="Disordered" evidence="1">
    <location>
        <begin position="275"/>
        <end position="306"/>
    </location>
</feature>
<evidence type="ECO:0000313" key="2">
    <source>
        <dbReference type="EMBL" id="KAJ1734650.1"/>
    </source>
</evidence>
<dbReference type="Proteomes" id="UP001143981">
    <property type="component" value="Unassembled WGS sequence"/>
</dbReference>
<dbReference type="InterPro" id="IPR009003">
    <property type="entry name" value="Peptidase_S1_PA"/>
</dbReference>
<sequence>MANVSGIPGGLLMAAGSQTFCQVMIVTANAGVAAASCFEYNADGSVDPLQYSVAVGGGGGLDAAGLQLPVKSVVPHPGYDQRMFANNIAVVTFGNITAENAAYRVGDLPSEWPGFYFVHRSLDANNGAWNDYRVAEGMPADPAACGLASPLFAQNQRDFICNTATLTSMYNSACVLPYKYVVGAGNGQSAQLGLYSHSAVKGNMPFCGSSAVHNYYIMLANYIPWINSIIHPALTPYHAANAAVVASSVSYWMNTTGLAARQGTALYSLNNQGQLVRPQESDDNTQSLESPEETHSGGPTKTVYATRTATVVETTTTTEYSDLPSGALSVKATTVTLSGELTITVADGSVCPTVASCDRASSGSDDSSDGYSSSALSNLAATVTVTQAATTVTETVSVTATDDSGSSSNASADGDGHSAVNCAAGSVSQGTKNNGGMTVSEI</sequence>
<feature type="compositionally biased region" description="Polar residues" evidence="1">
    <location>
        <begin position="426"/>
        <end position="442"/>
    </location>
</feature>
<evidence type="ECO:0000313" key="3">
    <source>
        <dbReference type="Proteomes" id="UP001143981"/>
    </source>
</evidence>
<protein>
    <recommendedName>
        <fullName evidence="4">Peptidase S1 domain-containing protein</fullName>
    </recommendedName>
</protein>
<comment type="caution">
    <text evidence="2">The sequence shown here is derived from an EMBL/GenBank/DDBJ whole genome shotgun (WGS) entry which is preliminary data.</text>
</comment>
<feature type="region of interest" description="Disordered" evidence="1">
    <location>
        <begin position="423"/>
        <end position="442"/>
    </location>
</feature>
<evidence type="ECO:0008006" key="4">
    <source>
        <dbReference type="Google" id="ProtNLM"/>
    </source>
</evidence>
<keyword evidence="3" id="KW-1185">Reference proteome</keyword>